<reference evidence="8" key="1">
    <citation type="submission" date="2020-05" db="EMBL/GenBank/DDBJ databases">
        <authorList>
            <person name="Chiriac C."/>
            <person name="Salcher M."/>
            <person name="Ghai R."/>
            <person name="Kavagutti S V."/>
        </authorList>
    </citation>
    <scope>NUCLEOTIDE SEQUENCE</scope>
</reference>
<protein>
    <submittedName>
        <fullName evidence="8">Unannotated protein</fullName>
    </submittedName>
</protein>
<feature type="transmembrane region" description="Helical" evidence="6">
    <location>
        <begin position="96"/>
        <end position="113"/>
    </location>
</feature>
<name>A0A6J6IBQ7_9ZZZZ</name>
<dbReference type="PANTHER" id="PTHR40077:SF2">
    <property type="entry name" value="MEMBRANE PROTEIN"/>
    <property type="match status" value="1"/>
</dbReference>
<evidence type="ECO:0000256" key="3">
    <source>
        <dbReference type="ARBA" id="ARBA00022692"/>
    </source>
</evidence>
<comment type="subcellular location">
    <subcellularLocation>
        <location evidence="1">Cell membrane</location>
        <topology evidence="1">Multi-pass membrane protein</topology>
    </subcellularLocation>
</comment>
<sequence length="127" mass="14125">MAIDREKALKAGKTYRVTAYITGTMLLLLTGEMVLKYFFGLEIEGGGPFGIVALVPVDTVVAANISTIILIVHGWLYVVYLLGCFQLWSAMRWPLTYFPVLALGGVVPLLSFITERRVRRMVEVGTR</sequence>
<keyword evidence="5 6" id="KW-0472">Membrane</keyword>
<keyword evidence="3 6" id="KW-0812">Transmembrane</keyword>
<feature type="transmembrane region" description="Helical" evidence="6">
    <location>
        <begin position="20"/>
        <end position="39"/>
    </location>
</feature>
<dbReference type="EMBL" id="CAEZVJ010000016">
    <property type="protein sequence ID" value="CAB4623320.1"/>
    <property type="molecule type" value="Genomic_DNA"/>
</dbReference>
<dbReference type="GO" id="GO:0005886">
    <property type="term" value="C:plasma membrane"/>
    <property type="evidence" value="ECO:0007669"/>
    <property type="project" value="UniProtKB-SubCell"/>
</dbReference>
<evidence type="ECO:0000256" key="1">
    <source>
        <dbReference type="ARBA" id="ARBA00004651"/>
    </source>
</evidence>
<dbReference type="InterPro" id="IPR023845">
    <property type="entry name" value="DUF3817_TM"/>
</dbReference>
<organism evidence="8">
    <name type="scientific">freshwater metagenome</name>
    <dbReference type="NCBI Taxonomy" id="449393"/>
    <lineage>
        <taxon>unclassified sequences</taxon>
        <taxon>metagenomes</taxon>
        <taxon>ecological metagenomes</taxon>
    </lineage>
</organism>
<dbReference type="Pfam" id="PF12823">
    <property type="entry name" value="DUF3817"/>
    <property type="match status" value="1"/>
</dbReference>
<evidence type="ECO:0000256" key="2">
    <source>
        <dbReference type="ARBA" id="ARBA00022475"/>
    </source>
</evidence>
<dbReference type="AlphaFoldDB" id="A0A6J6IBQ7"/>
<keyword evidence="4 6" id="KW-1133">Transmembrane helix</keyword>
<evidence type="ECO:0000256" key="6">
    <source>
        <dbReference type="SAM" id="Phobius"/>
    </source>
</evidence>
<evidence type="ECO:0000256" key="5">
    <source>
        <dbReference type="ARBA" id="ARBA00023136"/>
    </source>
</evidence>
<feature type="domain" description="DUF3817" evidence="7">
    <location>
        <begin position="13"/>
        <end position="120"/>
    </location>
</feature>
<keyword evidence="2" id="KW-1003">Cell membrane</keyword>
<gene>
    <name evidence="8" type="ORF">UFOPK1961_00248</name>
</gene>
<accession>A0A6J6IBQ7</accession>
<proteinExistence type="predicted"/>
<evidence type="ECO:0000313" key="8">
    <source>
        <dbReference type="EMBL" id="CAB4623320.1"/>
    </source>
</evidence>
<evidence type="ECO:0000259" key="7">
    <source>
        <dbReference type="Pfam" id="PF12823"/>
    </source>
</evidence>
<dbReference type="PANTHER" id="PTHR40077">
    <property type="entry name" value="MEMBRANE PROTEIN-RELATED"/>
    <property type="match status" value="1"/>
</dbReference>
<feature type="transmembrane region" description="Helical" evidence="6">
    <location>
        <begin position="51"/>
        <end position="76"/>
    </location>
</feature>
<dbReference type="NCBIfam" id="TIGR03954">
    <property type="entry name" value="integ_memb_HG"/>
    <property type="match status" value="1"/>
</dbReference>
<evidence type="ECO:0000256" key="4">
    <source>
        <dbReference type="ARBA" id="ARBA00022989"/>
    </source>
</evidence>